<evidence type="ECO:0000256" key="1">
    <source>
        <dbReference type="SAM" id="MobiDB-lite"/>
    </source>
</evidence>
<dbReference type="EMBL" id="SRLO01000461">
    <property type="protein sequence ID" value="TNN55261.1"/>
    <property type="molecule type" value="Genomic_DNA"/>
</dbReference>
<gene>
    <name evidence="2" type="ORF">EYF80_034527</name>
</gene>
<keyword evidence="3" id="KW-1185">Reference proteome</keyword>
<dbReference type="AlphaFoldDB" id="A0A4Z2GPP8"/>
<comment type="caution">
    <text evidence="2">The sequence shown here is derived from an EMBL/GenBank/DDBJ whole genome shotgun (WGS) entry which is preliminary data.</text>
</comment>
<organism evidence="2 3">
    <name type="scientific">Liparis tanakae</name>
    <name type="common">Tanaka's snailfish</name>
    <dbReference type="NCBI Taxonomy" id="230148"/>
    <lineage>
        <taxon>Eukaryota</taxon>
        <taxon>Metazoa</taxon>
        <taxon>Chordata</taxon>
        <taxon>Craniata</taxon>
        <taxon>Vertebrata</taxon>
        <taxon>Euteleostomi</taxon>
        <taxon>Actinopterygii</taxon>
        <taxon>Neopterygii</taxon>
        <taxon>Teleostei</taxon>
        <taxon>Neoteleostei</taxon>
        <taxon>Acanthomorphata</taxon>
        <taxon>Eupercaria</taxon>
        <taxon>Perciformes</taxon>
        <taxon>Cottioidei</taxon>
        <taxon>Cottales</taxon>
        <taxon>Liparidae</taxon>
        <taxon>Liparis</taxon>
    </lineage>
</organism>
<name>A0A4Z2GPP8_9TELE</name>
<proteinExistence type="predicted"/>
<sequence>MFCKNLRSAVSVVSTARIWPGLDSTNDFQINSGARGESGGCGASQDADHNQMSSDGLVHRLGETDSGLAQQVPCLANASDSGNKSSSSVYLIANRSGSEATFKESRLRVPLRPGEAWVIPHNEWKDLLYRGLPPPTASTWFPFKHKVWAVEAPAAHQFGSWFWSDSQLGAFPSVGWK</sequence>
<evidence type="ECO:0000313" key="2">
    <source>
        <dbReference type="EMBL" id="TNN55261.1"/>
    </source>
</evidence>
<accession>A0A4Z2GPP8</accession>
<protein>
    <submittedName>
        <fullName evidence="2">Uncharacterized protein</fullName>
    </submittedName>
</protein>
<evidence type="ECO:0000313" key="3">
    <source>
        <dbReference type="Proteomes" id="UP000314294"/>
    </source>
</evidence>
<dbReference type="Proteomes" id="UP000314294">
    <property type="component" value="Unassembled WGS sequence"/>
</dbReference>
<reference evidence="2 3" key="1">
    <citation type="submission" date="2019-03" db="EMBL/GenBank/DDBJ databases">
        <title>First draft genome of Liparis tanakae, snailfish: a comprehensive survey of snailfish specific genes.</title>
        <authorList>
            <person name="Kim W."/>
            <person name="Song I."/>
            <person name="Jeong J.-H."/>
            <person name="Kim D."/>
            <person name="Kim S."/>
            <person name="Ryu S."/>
            <person name="Song J.Y."/>
            <person name="Lee S.K."/>
        </authorList>
    </citation>
    <scope>NUCLEOTIDE SEQUENCE [LARGE SCALE GENOMIC DNA]</scope>
    <source>
        <tissue evidence="2">Muscle</tissue>
    </source>
</reference>
<feature type="region of interest" description="Disordered" evidence="1">
    <location>
        <begin position="30"/>
        <end position="53"/>
    </location>
</feature>